<dbReference type="Proteomes" id="UP001183390">
    <property type="component" value="Unassembled WGS sequence"/>
</dbReference>
<proteinExistence type="predicted"/>
<evidence type="ECO:0000256" key="1">
    <source>
        <dbReference type="SAM" id="MobiDB-lite"/>
    </source>
</evidence>
<organism evidence="2 3">
    <name type="scientific">Nocardiopsis lambiniae</name>
    <dbReference type="NCBI Taxonomy" id="3075539"/>
    <lineage>
        <taxon>Bacteria</taxon>
        <taxon>Bacillati</taxon>
        <taxon>Actinomycetota</taxon>
        <taxon>Actinomycetes</taxon>
        <taxon>Streptosporangiales</taxon>
        <taxon>Nocardiopsidaceae</taxon>
        <taxon>Nocardiopsis</taxon>
    </lineage>
</organism>
<protein>
    <recommendedName>
        <fullName evidence="4">Histone protein</fullName>
    </recommendedName>
</protein>
<comment type="caution">
    <text evidence="2">The sequence shown here is derived from an EMBL/GenBank/DDBJ whole genome shotgun (WGS) entry which is preliminary data.</text>
</comment>
<sequence>MAGSAQILVAAGAGYVLGRRRKFKLAVALAMYIAMKKLKIDPRELVREIKGEIASSPLLDQLKKETREQLTGVGKSTVDTLVTGWAERMAGALNERTERLNGGNGEPTDEEKDEQEQTEDEEKAEEEEGEPEKAEEEEEEKDEGKAEKAEDEEKDEDEEKPPEKPRRRRASTAKSGQGGRSRSTSGGTGSRKPAARKRSTKSGSTGSRARKSAGEEEGAKDG</sequence>
<dbReference type="EMBL" id="JAVREP010000004">
    <property type="protein sequence ID" value="MDT0328308.1"/>
    <property type="molecule type" value="Genomic_DNA"/>
</dbReference>
<evidence type="ECO:0008006" key="4">
    <source>
        <dbReference type="Google" id="ProtNLM"/>
    </source>
</evidence>
<dbReference type="RefSeq" id="WP_311511040.1">
    <property type="nucleotide sequence ID" value="NZ_JAVREP010000004.1"/>
</dbReference>
<evidence type="ECO:0000313" key="3">
    <source>
        <dbReference type="Proteomes" id="UP001183390"/>
    </source>
</evidence>
<reference evidence="3" key="1">
    <citation type="submission" date="2023-07" db="EMBL/GenBank/DDBJ databases">
        <title>30 novel species of actinomycetes from the DSMZ collection.</title>
        <authorList>
            <person name="Nouioui I."/>
        </authorList>
    </citation>
    <scope>NUCLEOTIDE SEQUENCE [LARGE SCALE GENOMIC DNA]</scope>
    <source>
        <strain evidence="3">DSM 44743</strain>
    </source>
</reference>
<name>A0ABU2M6K8_9ACTN</name>
<accession>A0ABU2M6K8</accession>
<feature type="compositionally biased region" description="Acidic residues" evidence="1">
    <location>
        <begin position="107"/>
        <end position="141"/>
    </location>
</feature>
<feature type="compositionally biased region" description="Basic and acidic residues" evidence="1">
    <location>
        <begin position="212"/>
        <end position="222"/>
    </location>
</feature>
<feature type="compositionally biased region" description="Acidic residues" evidence="1">
    <location>
        <begin position="149"/>
        <end position="160"/>
    </location>
</feature>
<gene>
    <name evidence="2" type="ORF">RM479_07770</name>
</gene>
<keyword evidence="3" id="KW-1185">Reference proteome</keyword>
<evidence type="ECO:0000313" key="2">
    <source>
        <dbReference type="EMBL" id="MDT0328308.1"/>
    </source>
</evidence>
<feature type="region of interest" description="Disordered" evidence="1">
    <location>
        <begin position="92"/>
        <end position="222"/>
    </location>
</feature>